<dbReference type="InterPro" id="IPR014729">
    <property type="entry name" value="Rossmann-like_a/b/a_fold"/>
</dbReference>
<evidence type="ECO:0000313" key="4">
    <source>
        <dbReference type="EMBL" id="KAK1619450.1"/>
    </source>
</evidence>
<dbReference type="AlphaFoldDB" id="A0AAD8REQ3"/>
<sequence length="316" mass="36008">MSYKIGIDLNKIRTTVCYNIEVWKAAGMDFDRVELVLLSDIMNTQAANFWQLFMDICQKNTVDTIKRCCRKTIPYGPGILGVTELLLPCLQCAAMLFQKHLSFCSLEQGREAEHRVGSELYRSMGISAIKYIPCVTLVNGGHMVVGHGSERGVDTTDCYHFCFGLDYLKAHLSLTWSTDMIPDLLQYPKAAEKLDPGRAISMEDTEDDVSFKIMFRAFCPPQAVKHNPCLEYVKYIILPCFGKFEVIQERNGHQKIFTNMEMLITEYKCGTLHAADTKLALAKAINKILQPVHEHFRNNADAKKLREANKEHYLKH</sequence>
<dbReference type="SUPFAM" id="SSF52374">
    <property type="entry name" value="Nucleotidylyl transferase"/>
    <property type="match status" value="1"/>
</dbReference>
<dbReference type="EC" id="6.1.1.1" evidence="1"/>
<dbReference type="GO" id="GO:0004831">
    <property type="term" value="F:tyrosine-tRNA ligase activity"/>
    <property type="evidence" value="ECO:0007669"/>
    <property type="project" value="TreeGrafter"/>
</dbReference>
<dbReference type="PANTHER" id="PTHR46264:SF4">
    <property type="entry name" value="TYROSINE--TRNA LIGASE, CYTOPLASMIC"/>
    <property type="match status" value="1"/>
</dbReference>
<dbReference type="Gene3D" id="3.40.50.620">
    <property type="entry name" value="HUPs"/>
    <property type="match status" value="2"/>
</dbReference>
<comment type="caution">
    <text evidence="4">The sequence shown here is derived from an EMBL/GenBank/DDBJ whole genome shotgun (WGS) entry which is preliminary data.</text>
</comment>
<proteinExistence type="predicted"/>
<dbReference type="InterPro" id="IPR050489">
    <property type="entry name" value="Tyr-tRNA_synthase"/>
</dbReference>
<accession>A0AAD8REQ3</accession>
<dbReference type="PANTHER" id="PTHR46264">
    <property type="entry name" value="TYROSINE-TRNA LIGASE"/>
    <property type="match status" value="1"/>
</dbReference>
<keyword evidence="5" id="KW-1185">Reference proteome</keyword>
<gene>
    <name evidence="4" type="ORF">QYE76_024967</name>
</gene>
<dbReference type="GO" id="GO:0006437">
    <property type="term" value="P:tyrosyl-tRNA aminoacylation"/>
    <property type="evidence" value="ECO:0007669"/>
    <property type="project" value="TreeGrafter"/>
</dbReference>
<evidence type="ECO:0000256" key="3">
    <source>
        <dbReference type="ARBA" id="ARBA00048248"/>
    </source>
</evidence>
<dbReference type="Proteomes" id="UP001231189">
    <property type="component" value="Unassembled WGS sequence"/>
</dbReference>
<evidence type="ECO:0000256" key="2">
    <source>
        <dbReference type="ARBA" id="ARBA00033323"/>
    </source>
</evidence>
<dbReference type="EMBL" id="JAUUTY010000006">
    <property type="protein sequence ID" value="KAK1619450.1"/>
    <property type="molecule type" value="Genomic_DNA"/>
</dbReference>
<evidence type="ECO:0000256" key="1">
    <source>
        <dbReference type="ARBA" id="ARBA00013160"/>
    </source>
</evidence>
<name>A0AAD8REQ3_LOLMU</name>
<evidence type="ECO:0000313" key="5">
    <source>
        <dbReference type="Proteomes" id="UP001231189"/>
    </source>
</evidence>
<reference evidence="4" key="1">
    <citation type="submission" date="2023-07" db="EMBL/GenBank/DDBJ databases">
        <title>A chromosome-level genome assembly of Lolium multiflorum.</title>
        <authorList>
            <person name="Chen Y."/>
            <person name="Copetti D."/>
            <person name="Kolliker R."/>
            <person name="Studer B."/>
        </authorList>
    </citation>
    <scope>NUCLEOTIDE SEQUENCE</scope>
    <source>
        <strain evidence="4">02402/16</strain>
        <tissue evidence="4">Leaf</tissue>
    </source>
</reference>
<dbReference type="GO" id="GO:0005737">
    <property type="term" value="C:cytoplasm"/>
    <property type="evidence" value="ECO:0007669"/>
    <property type="project" value="TreeGrafter"/>
</dbReference>
<protein>
    <recommendedName>
        <fullName evidence="1">tyrosine--tRNA ligase</fullName>
        <ecNumber evidence="1">6.1.1.1</ecNumber>
    </recommendedName>
    <alternativeName>
        <fullName evidence="2">Tyrosyl-tRNA synthetase</fullName>
    </alternativeName>
</protein>
<comment type="catalytic activity">
    <reaction evidence="3">
        <text>tRNA(Tyr) + L-tyrosine + ATP = L-tyrosyl-tRNA(Tyr) + AMP + diphosphate + H(+)</text>
        <dbReference type="Rhea" id="RHEA:10220"/>
        <dbReference type="Rhea" id="RHEA-COMP:9706"/>
        <dbReference type="Rhea" id="RHEA-COMP:9707"/>
        <dbReference type="ChEBI" id="CHEBI:15378"/>
        <dbReference type="ChEBI" id="CHEBI:30616"/>
        <dbReference type="ChEBI" id="CHEBI:33019"/>
        <dbReference type="ChEBI" id="CHEBI:58315"/>
        <dbReference type="ChEBI" id="CHEBI:78442"/>
        <dbReference type="ChEBI" id="CHEBI:78536"/>
        <dbReference type="ChEBI" id="CHEBI:456215"/>
        <dbReference type="EC" id="6.1.1.1"/>
    </reaction>
</comment>
<organism evidence="4 5">
    <name type="scientific">Lolium multiflorum</name>
    <name type="common">Italian ryegrass</name>
    <name type="synonym">Lolium perenne subsp. multiflorum</name>
    <dbReference type="NCBI Taxonomy" id="4521"/>
    <lineage>
        <taxon>Eukaryota</taxon>
        <taxon>Viridiplantae</taxon>
        <taxon>Streptophyta</taxon>
        <taxon>Embryophyta</taxon>
        <taxon>Tracheophyta</taxon>
        <taxon>Spermatophyta</taxon>
        <taxon>Magnoliopsida</taxon>
        <taxon>Liliopsida</taxon>
        <taxon>Poales</taxon>
        <taxon>Poaceae</taxon>
        <taxon>BOP clade</taxon>
        <taxon>Pooideae</taxon>
        <taxon>Poodae</taxon>
        <taxon>Poeae</taxon>
        <taxon>Poeae Chloroplast Group 2 (Poeae type)</taxon>
        <taxon>Loliodinae</taxon>
        <taxon>Loliinae</taxon>
        <taxon>Lolium</taxon>
    </lineage>
</organism>